<reference evidence="2" key="1">
    <citation type="journal article" date="2020" name="Nature">
        <title>Giant virus diversity and host interactions through global metagenomics.</title>
        <authorList>
            <person name="Schulz F."/>
            <person name="Roux S."/>
            <person name="Paez-Espino D."/>
            <person name="Jungbluth S."/>
            <person name="Walsh D.A."/>
            <person name="Denef V.J."/>
            <person name="McMahon K.D."/>
            <person name="Konstantinidis K.T."/>
            <person name="Eloe-Fadrosh E.A."/>
            <person name="Kyrpides N.C."/>
            <person name="Woyke T."/>
        </authorList>
    </citation>
    <scope>NUCLEOTIDE SEQUENCE</scope>
    <source>
        <strain evidence="2">GVMAG-M-3300020595-32</strain>
    </source>
</reference>
<keyword evidence="1" id="KW-1133">Transmembrane helix</keyword>
<proteinExistence type="predicted"/>
<accession>A0A6C0CG00</accession>
<organism evidence="2">
    <name type="scientific">viral metagenome</name>
    <dbReference type="NCBI Taxonomy" id="1070528"/>
    <lineage>
        <taxon>unclassified sequences</taxon>
        <taxon>metagenomes</taxon>
        <taxon>organismal metagenomes</taxon>
    </lineage>
</organism>
<protein>
    <submittedName>
        <fullName evidence="2">Uncharacterized protein</fullName>
    </submittedName>
</protein>
<name>A0A6C0CG00_9ZZZZ</name>
<feature type="transmembrane region" description="Helical" evidence="1">
    <location>
        <begin position="120"/>
        <end position="139"/>
    </location>
</feature>
<dbReference type="AlphaFoldDB" id="A0A6C0CG00"/>
<evidence type="ECO:0000313" key="2">
    <source>
        <dbReference type="EMBL" id="QHT02544.1"/>
    </source>
</evidence>
<keyword evidence="1" id="KW-0812">Transmembrane</keyword>
<keyword evidence="1" id="KW-0472">Membrane</keyword>
<dbReference type="EMBL" id="MN739395">
    <property type="protein sequence ID" value="QHT02544.1"/>
    <property type="molecule type" value="Genomic_DNA"/>
</dbReference>
<evidence type="ECO:0000256" key="1">
    <source>
        <dbReference type="SAM" id="Phobius"/>
    </source>
</evidence>
<sequence>MELDYSKIDDPRFSLSRPQEGRSGIVRASLDALNDVEYNKMNRILEQEYNKKRATILDRPLGDVLEGTVNFFSNSFNSYADKFLEAKFSKLLFQTDNEYLNKLQIHLIAVSLFIRDDENVIYLGIIMIIISFLLCFINITRANESGSGLVESATKS</sequence>